<dbReference type="Pfam" id="PF00961">
    <property type="entry name" value="LAGLIDADG_1"/>
    <property type="match status" value="2"/>
</dbReference>
<proteinExistence type="predicted"/>
<dbReference type="InterPro" id="IPR045851">
    <property type="entry name" value="AMP-bd_C_sf"/>
</dbReference>
<protein>
    <submittedName>
        <fullName evidence="3">262_t:CDS:1</fullName>
    </submittedName>
</protein>
<dbReference type="SUPFAM" id="SSF56801">
    <property type="entry name" value="Acetyl-CoA synthetase-like"/>
    <property type="match status" value="1"/>
</dbReference>
<dbReference type="InterPro" id="IPR025110">
    <property type="entry name" value="AMP-bd_C"/>
</dbReference>
<dbReference type="Gene3D" id="3.30.300.30">
    <property type="match status" value="1"/>
</dbReference>
<evidence type="ECO:0000259" key="2">
    <source>
        <dbReference type="Pfam" id="PF13193"/>
    </source>
</evidence>
<dbReference type="InterPro" id="IPR027434">
    <property type="entry name" value="Homing_endonucl"/>
</dbReference>
<gene>
    <name evidence="3" type="ORF">RFULGI_LOCUS11278</name>
</gene>
<dbReference type="PANTHER" id="PTHR36181:SF2">
    <property type="entry name" value="INTRON-ENCODED ENDONUCLEASE AI3-RELATED"/>
    <property type="match status" value="1"/>
</dbReference>
<dbReference type="AlphaFoldDB" id="A0A9N9I2Y6"/>
<feature type="domain" description="Homing endonuclease LAGLIDADG" evidence="1">
    <location>
        <begin position="148"/>
        <end position="239"/>
    </location>
</feature>
<dbReference type="PANTHER" id="PTHR36181">
    <property type="entry name" value="INTRON-ENCODED ENDONUCLEASE AI3-RELATED"/>
    <property type="match status" value="1"/>
</dbReference>
<dbReference type="GO" id="GO:0005739">
    <property type="term" value="C:mitochondrion"/>
    <property type="evidence" value="ECO:0007669"/>
    <property type="project" value="UniProtKB-ARBA"/>
</dbReference>
<evidence type="ECO:0000313" key="3">
    <source>
        <dbReference type="EMBL" id="CAG8718169.1"/>
    </source>
</evidence>
<dbReference type="InterPro" id="IPR004860">
    <property type="entry name" value="LAGLIDADG_dom"/>
</dbReference>
<feature type="domain" description="AMP-binding enzyme C-terminal" evidence="2">
    <location>
        <begin position="46"/>
        <end position="126"/>
    </location>
</feature>
<dbReference type="GO" id="GO:0004519">
    <property type="term" value="F:endonuclease activity"/>
    <property type="evidence" value="ECO:0007669"/>
    <property type="project" value="InterPro"/>
</dbReference>
<dbReference type="Gene3D" id="2.30.38.10">
    <property type="entry name" value="Luciferase, Domain 3"/>
    <property type="match status" value="1"/>
</dbReference>
<dbReference type="OrthoDB" id="5381460at2759"/>
<sequence length="418" mass="47428">LGYNEPGELCVRGPNIGYLNNKEATNAAIDGDGFFHTGDIVVFDPELESTLLSHPAVLDAAVIPYFSEKELTEYPTACVVLKAKYEKTLKMAKEIQKFVDDSVSPHKKLRGGVLFIDSIPKSESGKILRRILKDKLKKDSRDWFEKWLVGFTDGAGSFVVKSVGSHLTLSFEITQSARNLRILHYIRREIGCGKIYSHADESTLRIINNKHLKGLVLPIFNQYPLLTSKYYDYVKFKKALEMLNDSPANTSTILEILKNSTSDADTISSAWNLTTYPFKSADDVKLVMSKPWLVGFVEAKASFLLNMESCPEGDRYKHAFHVRQKGNKIVLEGVRSILHIATKVLYHEKENIYEITTTNSRAIDNISHFFNYTFKGMKSLEFRIWARSINYKGNLNKLAKSARILAKIQAKFSYNKPF</sequence>
<dbReference type="SUPFAM" id="SSF55608">
    <property type="entry name" value="Homing endonucleases"/>
    <property type="match status" value="2"/>
</dbReference>
<dbReference type="Pfam" id="PF13193">
    <property type="entry name" value="AMP-binding_C"/>
    <property type="match status" value="1"/>
</dbReference>
<reference evidence="3" key="1">
    <citation type="submission" date="2021-06" db="EMBL/GenBank/DDBJ databases">
        <authorList>
            <person name="Kallberg Y."/>
            <person name="Tangrot J."/>
            <person name="Rosling A."/>
        </authorList>
    </citation>
    <scope>NUCLEOTIDE SEQUENCE</scope>
    <source>
        <strain evidence="3">IN212</strain>
    </source>
</reference>
<organism evidence="3 4">
    <name type="scientific">Racocetra fulgida</name>
    <dbReference type="NCBI Taxonomy" id="60492"/>
    <lineage>
        <taxon>Eukaryota</taxon>
        <taxon>Fungi</taxon>
        <taxon>Fungi incertae sedis</taxon>
        <taxon>Mucoromycota</taxon>
        <taxon>Glomeromycotina</taxon>
        <taxon>Glomeromycetes</taxon>
        <taxon>Diversisporales</taxon>
        <taxon>Gigasporaceae</taxon>
        <taxon>Racocetra</taxon>
    </lineage>
</organism>
<name>A0A9N9I2Y6_9GLOM</name>
<feature type="non-terminal residue" evidence="3">
    <location>
        <position position="1"/>
    </location>
</feature>
<comment type="caution">
    <text evidence="3">The sequence shown here is derived from an EMBL/GenBank/DDBJ whole genome shotgun (WGS) entry which is preliminary data.</text>
</comment>
<keyword evidence="4" id="KW-1185">Reference proteome</keyword>
<feature type="domain" description="Homing endonuclease LAGLIDADG" evidence="1">
    <location>
        <begin position="293"/>
        <end position="386"/>
    </location>
</feature>
<dbReference type="Proteomes" id="UP000789396">
    <property type="component" value="Unassembled WGS sequence"/>
</dbReference>
<dbReference type="InterPro" id="IPR051289">
    <property type="entry name" value="LAGLIDADG_Endonuclease"/>
</dbReference>
<accession>A0A9N9I2Y6</accession>
<evidence type="ECO:0000313" key="4">
    <source>
        <dbReference type="Proteomes" id="UP000789396"/>
    </source>
</evidence>
<dbReference type="EMBL" id="CAJVPZ010024157">
    <property type="protein sequence ID" value="CAG8718169.1"/>
    <property type="molecule type" value="Genomic_DNA"/>
</dbReference>
<evidence type="ECO:0000259" key="1">
    <source>
        <dbReference type="Pfam" id="PF00961"/>
    </source>
</evidence>
<dbReference type="Gene3D" id="3.10.28.10">
    <property type="entry name" value="Homing endonucleases"/>
    <property type="match status" value="2"/>
</dbReference>